<feature type="chain" id="PRO_5043472322" description="Neuropeptide CCHamide-1" evidence="1">
    <location>
        <begin position="26"/>
        <end position="139"/>
    </location>
</feature>
<gene>
    <name evidence="2" type="ORF">MNOR_LOCUS10455</name>
</gene>
<proteinExistence type="predicted"/>
<organism evidence="2 3">
    <name type="scientific">Meganyctiphanes norvegica</name>
    <name type="common">Northern krill</name>
    <name type="synonym">Thysanopoda norvegica</name>
    <dbReference type="NCBI Taxonomy" id="48144"/>
    <lineage>
        <taxon>Eukaryota</taxon>
        <taxon>Metazoa</taxon>
        <taxon>Ecdysozoa</taxon>
        <taxon>Arthropoda</taxon>
        <taxon>Crustacea</taxon>
        <taxon>Multicrustacea</taxon>
        <taxon>Malacostraca</taxon>
        <taxon>Eumalacostraca</taxon>
        <taxon>Eucarida</taxon>
        <taxon>Euphausiacea</taxon>
        <taxon>Euphausiidae</taxon>
        <taxon>Meganyctiphanes</taxon>
    </lineage>
</organism>
<dbReference type="EMBL" id="CAXKWB010005272">
    <property type="protein sequence ID" value="CAL4077607.1"/>
    <property type="molecule type" value="Genomic_DNA"/>
</dbReference>
<reference evidence="2 3" key="1">
    <citation type="submission" date="2024-05" db="EMBL/GenBank/DDBJ databases">
        <authorList>
            <person name="Wallberg A."/>
        </authorList>
    </citation>
    <scope>NUCLEOTIDE SEQUENCE [LARGE SCALE GENOMIC DNA]</scope>
</reference>
<name>A0AAV2QEC6_MEGNR</name>
<accession>A0AAV2QEC6</accession>
<dbReference type="Proteomes" id="UP001497623">
    <property type="component" value="Unassembled WGS sequence"/>
</dbReference>
<dbReference type="AlphaFoldDB" id="A0AAV2QEC6"/>
<feature type="signal peptide" evidence="1">
    <location>
        <begin position="1"/>
        <end position="25"/>
    </location>
</feature>
<comment type="caution">
    <text evidence="2">The sequence shown here is derived from an EMBL/GenBank/DDBJ whole genome shotgun (WGS) entry which is preliminary data.</text>
</comment>
<keyword evidence="3" id="KW-1185">Reference proteome</keyword>
<evidence type="ECO:0008006" key="4">
    <source>
        <dbReference type="Google" id="ProtNLM"/>
    </source>
</evidence>
<evidence type="ECO:0000313" key="2">
    <source>
        <dbReference type="EMBL" id="CAL4077607.1"/>
    </source>
</evidence>
<sequence length="139" mass="15395">MLNSSCMRGFVVLIAVMALVRQAQGSCYQFGHSCFGAHGKRSGGDRGATGAAGPLAVALAPPLTQQQPDGADLLPYDVPNIAPQDLPSVNNWLGDLVLRLRQRTYQQQQLLQKQQMMLQQQQQQLLEQQQQQLPEHLLY</sequence>
<keyword evidence="1" id="KW-0732">Signal</keyword>
<evidence type="ECO:0000256" key="1">
    <source>
        <dbReference type="SAM" id="SignalP"/>
    </source>
</evidence>
<evidence type="ECO:0000313" key="3">
    <source>
        <dbReference type="Proteomes" id="UP001497623"/>
    </source>
</evidence>
<protein>
    <recommendedName>
        <fullName evidence="4">Neuropeptide CCHamide-1</fullName>
    </recommendedName>
</protein>